<evidence type="ECO:0000256" key="6">
    <source>
        <dbReference type="ARBA" id="ARBA00022723"/>
    </source>
</evidence>
<accession>A0A553C6H0</accession>
<evidence type="ECO:0000256" key="3">
    <source>
        <dbReference type="ARBA" id="ARBA00008636"/>
    </source>
</evidence>
<dbReference type="GO" id="GO:0003941">
    <property type="term" value="F:L-serine ammonia-lyase activity"/>
    <property type="evidence" value="ECO:0007669"/>
    <property type="project" value="UniProtKB-UniRule"/>
</dbReference>
<dbReference type="PANTHER" id="PTHR30182">
    <property type="entry name" value="L-SERINE DEHYDRATASE"/>
    <property type="match status" value="1"/>
</dbReference>
<dbReference type="SUPFAM" id="SSF143548">
    <property type="entry name" value="Serine metabolism enzymes domain"/>
    <property type="match status" value="1"/>
</dbReference>
<comment type="similarity">
    <text evidence="3 11">Belongs to the iron-sulfur dependent L-serine dehydratase family.</text>
</comment>
<dbReference type="Proteomes" id="UP000318585">
    <property type="component" value="Unassembled WGS sequence"/>
</dbReference>
<dbReference type="PANTHER" id="PTHR30182:SF1">
    <property type="entry name" value="L-SERINE DEHYDRATASE 1"/>
    <property type="match status" value="1"/>
</dbReference>
<keyword evidence="6 11" id="KW-0479">Metal-binding</keyword>
<dbReference type="AlphaFoldDB" id="A0A553C6H0"/>
<dbReference type="EMBL" id="VJZR01000020">
    <property type="protein sequence ID" value="TRX16056.1"/>
    <property type="molecule type" value="Genomic_DNA"/>
</dbReference>
<evidence type="ECO:0000256" key="7">
    <source>
        <dbReference type="ARBA" id="ARBA00023004"/>
    </source>
</evidence>
<evidence type="ECO:0000259" key="12">
    <source>
        <dbReference type="Pfam" id="PF03313"/>
    </source>
</evidence>
<dbReference type="InterPro" id="IPR005131">
    <property type="entry name" value="Ser_deHydtase_bsu"/>
</dbReference>
<dbReference type="EC" id="4.3.1.17" evidence="11"/>
<organism evidence="14 15">
    <name type="scientific">Flavobacterium franklandianum</name>
    <dbReference type="NCBI Taxonomy" id="2594430"/>
    <lineage>
        <taxon>Bacteria</taxon>
        <taxon>Pseudomonadati</taxon>
        <taxon>Bacteroidota</taxon>
        <taxon>Flavobacteriia</taxon>
        <taxon>Flavobacteriales</taxon>
        <taxon>Flavobacteriaceae</taxon>
        <taxon>Flavobacterium</taxon>
    </lineage>
</organism>
<dbReference type="GO" id="GO:0051539">
    <property type="term" value="F:4 iron, 4 sulfur cluster binding"/>
    <property type="evidence" value="ECO:0007669"/>
    <property type="project" value="UniProtKB-UniRule"/>
</dbReference>
<dbReference type="FunFam" id="3.30.1330.90:FF:000001">
    <property type="entry name" value="L-serine ammonia-lyase 1"/>
    <property type="match status" value="1"/>
</dbReference>
<keyword evidence="8 11" id="KW-0411">Iron-sulfur</keyword>
<feature type="domain" description="Serine dehydratase-like alpha subunit" evidence="12">
    <location>
        <begin position="188"/>
        <end position="467"/>
    </location>
</feature>
<evidence type="ECO:0000256" key="10">
    <source>
        <dbReference type="ARBA" id="ARBA00049406"/>
    </source>
</evidence>
<dbReference type="GO" id="GO:0046872">
    <property type="term" value="F:metal ion binding"/>
    <property type="evidence" value="ECO:0007669"/>
    <property type="project" value="UniProtKB-KW"/>
</dbReference>
<keyword evidence="9 11" id="KW-0456">Lyase</keyword>
<dbReference type="InterPro" id="IPR029009">
    <property type="entry name" value="ASB_dom_sf"/>
</dbReference>
<protein>
    <recommendedName>
        <fullName evidence="11">L-serine dehydratase</fullName>
        <ecNumber evidence="11">4.3.1.17</ecNumber>
    </recommendedName>
</protein>
<evidence type="ECO:0000256" key="1">
    <source>
        <dbReference type="ARBA" id="ARBA00001966"/>
    </source>
</evidence>
<evidence type="ECO:0000256" key="9">
    <source>
        <dbReference type="ARBA" id="ARBA00023239"/>
    </source>
</evidence>
<dbReference type="GO" id="GO:0006094">
    <property type="term" value="P:gluconeogenesis"/>
    <property type="evidence" value="ECO:0007669"/>
    <property type="project" value="UniProtKB-KW"/>
</dbReference>
<dbReference type="OrthoDB" id="9805537at2"/>
<dbReference type="Pfam" id="PF03315">
    <property type="entry name" value="SDH_beta"/>
    <property type="match status" value="1"/>
</dbReference>
<comment type="cofactor">
    <cofactor evidence="1 11">
        <name>[4Fe-4S] cluster</name>
        <dbReference type="ChEBI" id="CHEBI:49883"/>
    </cofactor>
</comment>
<dbReference type="InterPro" id="IPR051318">
    <property type="entry name" value="Fe-S_L-Ser"/>
</dbReference>
<evidence type="ECO:0000313" key="14">
    <source>
        <dbReference type="EMBL" id="TRX16056.1"/>
    </source>
</evidence>
<name>A0A553C6H0_9FLAO</name>
<reference evidence="14 15" key="1">
    <citation type="submission" date="2019-07" db="EMBL/GenBank/DDBJ databases">
        <title>Novel species of Flavobacterium.</title>
        <authorList>
            <person name="Liu Q."/>
            <person name="Xin Y.-H."/>
        </authorList>
    </citation>
    <scope>NUCLEOTIDE SEQUENCE [LARGE SCALE GENOMIC DNA]</scope>
    <source>
        <strain evidence="14 15">LB3P56</strain>
    </source>
</reference>
<keyword evidence="5 11" id="KW-0004">4Fe-4S</keyword>
<evidence type="ECO:0000259" key="13">
    <source>
        <dbReference type="Pfam" id="PF03315"/>
    </source>
</evidence>
<evidence type="ECO:0000256" key="8">
    <source>
        <dbReference type="ARBA" id="ARBA00023014"/>
    </source>
</evidence>
<keyword evidence="4 11" id="KW-0312">Gluconeogenesis</keyword>
<proteinExistence type="inferred from homology"/>
<comment type="pathway">
    <text evidence="2">Carbohydrate biosynthesis; gluconeogenesis.</text>
</comment>
<gene>
    <name evidence="14" type="ORF">FNW17_15105</name>
</gene>
<comment type="caution">
    <text evidence="14">The sequence shown here is derived from an EMBL/GenBank/DDBJ whole genome shotgun (WGS) entry which is preliminary data.</text>
</comment>
<dbReference type="NCBIfam" id="TIGR00720">
    <property type="entry name" value="sda_mono"/>
    <property type="match status" value="1"/>
</dbReference>
<dbReference type="Gene3D" id="3.30.1330.90">
    <property type="entry name" value="D-3-phosphoglycerate dehydrogenase, domain 3"/>
    <property type="match status" value="1"/>
</dbReference>
<dbReference type="RefSeq" id="WP_143391523.1">
    <property type="nucleotide sequence ID" value="NZ_VJZQ01000025.1"/>
</dbReference>
<feature type="domain" description="Serine dehydratase beta chain" evidence="13">
    <location>
        <begin position="6"/>
        <end position="157"/>
    </location>
</feature>
<keyword evidence="15" id="KW-1185">Reference proteome</keyword>
<evidence type="ECO:0000256" key="2">
    <source>
        <dbReference type="ARBA" id="ARBA00004742"/>
    </source>
</evidence>
<keyword evidence="7 11" id="KW-0408">Iron</keyword>
<evidence type="ECO:0000256" key="5">
    <source>
        <dbReference type="ARBA" id="ARBA00022485"/>
    </source>
</evidence>
<comment type="catalytic activity">
    <reaction evidence="10 11">
        <text>L-serine = pyruvate + NH4(+)</text>
        <dbReference type="Rhea" id="RHEA:19169"/>
        <dbReference type="ChEBI" id="CHEBI:15361"/>
        <dbReference type="ChEBI" id="CHEBI:28938"/>
        <dbReference type="ChEBI" id="CHEBI:33384"/>
        <dbReference type="EC" id="4.3.1.17"/>
    </reaction>
</comment>
<dbReference type="Pfam" id="PF03313">
    <property type="entry name" value="SDH_alpha"/>
    <property type="match status" value="1"/>
</dbReference>
<dbReference type="InterPro" id="IPR005130">
    <property type="entry name" value="Ser_deHydtase-like_asu"/>
</dbReference>
<sequence>MEECISVFDMLKIGVGPSSSHTLGPWRAAERFLGELRANNKFELVNSIKVDLYGSLSLTGKGHATDLAIMLGLSGQDPEYIPIQNIAEIIAEIKENNILQLGNQKNIPFSFEEDIIFNKNFLPFHANGLTFTASLLDTTEYLSTYYSIGGGFVVVEQRVNAKKKLEIKCAFPFPIQNANELLNYTLEQNKYISDIVYENEKSMRSEAEIHHELMRIWNTMLECMYIGCHSEGILPGGLNVRRRAFDMHQHLIGLANYDSPQTWLEQIRLTEVKFRQILKWVSCFALAVNEVNAALGRVVTAPTNGSAGVIPAVLMYYLVIENHNAGEKEIKQFLMVAGEIGSIFKKGSTISAAMGGCQAEIGVSSAMAAAALCELMGGTPAQVLMAAEIAMEHHLGLTCDPVGGLVQIPCIERNTMGAIKAINAAELALETDPKNAKVPLDKVIDTMWQTAKDMNNKYKETSEGGLAVAVNMSDC</sequence>
<evidence type="ECO:0000256" key="11">
    <source>
        <dbReference type="RuleBase" id="RU366059"/>
    </source>
</evidence>
<dbReference type="InterPro" id="IPR004644">
    <property type="entry name" value="Fe-S_L-Ser_mono"/>
</dbReference>
<evidence type="ECO:0000256" key="4">
    <source>
        <dbReference type="ARBA" id="ARBA00022432"/>
    </source>
</evidence>
<evidence type="ECO:0000313" key="15">
    <source>
        <dbReference type="Proteomes" id="UP000318585"/>
    </source>
</evidence>